<keyword evidence="2" id="KW-1185">Reference proteome</keyword>
<sequence length="114" mass="13147">MIIITGKNRRTGYRFTNNQLQDFFKGKALKLKRPPSKREIDADPELPSYSTYLRRFGGKSNICNILQIDNIPADIHRQLCQDCTLNPTSCNQDPFDCASEANLYYRSTNSRKLI</sequence>
<dbReference type="Proteomes" id="UP000621436">
    <property type="component" value="Unassembled WGS sequence"/>
</dbReference>
<evidence type="ECO:0000313" key="1">
    <source>
        <dbReference type="EMBL" id="MBF8436513.1"/>
    </source>
</evidence>
<gene>
    <name evidence="1" type="ORF">I0Q91_05450</name>
</gene>
<protein>
    <submittedName>
        <fullName evidence="1">Uncharacterized protein</fullName>
    </submittedName>
</protein>
<dbReference type="EMBL" id="JADPIE010000003">
    <property type="protein sequence ID" value="MBF8436513.1"/>
    <property type="molecule type" value="Genomic_DNA"/>
</dbReference>
<reference evidence="1" key="1">
    <citation type="submission" date="2020-11" db="EMBL/GenBank/DDBJ databases">
        <title>Halonatronomonas betainensis gen. nov., sp. nov. a novel haloalkaliphilic representative of the family Halanaerobiacae capable of betaine degradation.</title>
        <authorList>
            <person name="Boltyanskaya Y."/>
            <person name="Kevbrin V."/>
            <person name="Detkova E."/>
            <person name="Grouzdev D.S."/>
            <person name="Koziaeva V."/>
            <person name="Zhilina T."/>
        </authorList>
    </citation>
    <scope>NUCLEOTIDE SEQUENCE</scope>
    <source>
        <strain evidence="1">Z-7014</strain>
    </source>
</reference>
<dbReference type="AlphaFoldDB" id="A0A931F8G1"/>
<accession>A0A931F8G1</accession>
<organism evidence="1 2">
    <name type="scientific">Halonatronomonas betaini</name>
    <dbReference type="NCBI Taxonomy" id="2778430"/>
    <lineage>
        <taxon>Bacteria</taxon>
        <taxon>Bacillati</taxon>
        <taxon>Bacillota</taxon>
        <taxon>Clostridia</taxon>
        <taxon>Halanaerobiales</taxon>
        <taxon>Halarsenatibacteraceae</taxon>
        <taxon>Halonatronomonas</taxon>
    </lineage>
</organism>
<comment type="caution">
    <text evidence="1">The sequence shown here is derived from an EMBL/GenBank/DDBJ whole genome shotgun (WGS) entry which is preliminary data.</text>
</comment>
<evidence type="ECO:0000313" key="2">
    <source>
        <dbReference type="Proteomes" id="UP000621436"/>
    </source>
</evidence>
<name>A0A931F8G1_9FIRM</name>
<proteinExistence type="predicted"/>